<evidence type="ECO:0000259" key="8">
    <source>
        <dbReference type="SMART" id="SM00911"/>
    </source>
</evidence>
<gene>
    <name evidence="9" type="ORF">BMG03_04580</name>
</gene>
<reference evidence="9 10" key="1">
    <citation type="submission" date="2017-01" db="EMBL/GenBank/DDBJ databases">
        <title>The complete genome sequence of a sulfur-oxidizing marine bacterium Thioclava sp. 25B10_4T.</title>
        <authorList>
            <person name="Liu Y."/>
            <person name="Lai Q."/>
            <person name="Shao Z."/>
        </authorList>
    </citation>
    <scope>NUCLEOTIDE SEQUENCE [LARGE SCALE GENOMIC DNA]</scope>
    <source>
        <strain evidence="9 10">25B10_4</strain>
    </source>
</reference>
<keyword evidence="3" id="KW-0597">Phosphoprotein</keyword>
<evidence type="ECO:0000313" key="10">
    <source>
        <dbReference type="Proteomes" id="UP000185622"/>
    </source>
</evidence>
<dbReference type="EC" id="2.7.13.3" evidence="2"/>
<comment type="catalytic activity">
    <reaction evidence="1">
        <text>ATP + protein L-histidine = ADP + protein N-phospho-L-histidine.</text>
        <dbReference type="EC" id="2.7.13.3"/>
    </reaction>
</comment>
<dbReference type="Pfam" id="PF07536">
    <property type="entry name" value="HWE_HK"/>
    <property type="match status" value="1"/>
</dbReference>
<dbReference type="Proteomes" id="UP000185622">
    <property type="component" value="Chromosome"/>
</dbReference>
<evidence type="ECO:0000256" key="5">
    <source>
        <dbReference type="ARBA" id="ARBA00022741"/>
    </source>
</evidence>
<feature type="domain" description="Signal transduction histidine kinase HWE region" evidence="8">
    <location>
        <begin position="174"/>
        <end position="255"/>
    </location>
</feature>
<evidence type="ECO:0000256" key="2">
    <source>
        <dbReference type="ARBA" id="ARBA00012438"/>
    </source>
</evidence>
<sequence length="369" mass="40541">MHPISAQSEAMSEPCSEMPPVLILAPLKDDARALARVVERCGFTARTCITARAFAAALNAQGPDGVLFVVISQEGAGRETGEALNATFAAEPAWARLPSVFLLSQISRLPPAIQIINRKENAPPPILLERPVKAAVLQSVFEAQAEARQRQFETRDLIDRLYQEEERGRFLLSELRHRTRNSLSVLQSLFSMTVRRAADLESFSKTFSGRLRALTDAHVKLAQEGTTARPLDALVRDHVTPYTSAAGQLVTEGPPVLVAEKPSFDLALVIHELATNAAKYGALSIPDGWVAVRWRVVPDSGALAFSWEERDGPPVEPPSRQGLGTQVIENFLRGEAETELRHDPDGVTWHAKLSPRHFTLLSETVRVDD</sequence>
<organism evidence="9 10">
    <name type="scientific">Thioclava nitratireducens</name>
    <dbReference type="NCBI Taxonomy" id="1915078"/>
    <lineage>
        <taxon>Bacteria</taxon>
        <taxon>Pseudomonadati</taxon>
        <taxon>Pseudomonadota</taxon>
        <taxon>Alphaproteobacteria</taxon>
        <taxon>Rhodobacterales</taxon>
        <taxon>Paracoccaceae</taxon>
        <taxon>Thioclava</taxon>
    </lineage>
</organism>
<accession>A0ABM6IEJ3</accession>
<dbReference type="InterPro" id="IPR036890">
    <property type="entry name" value="HATPase_C_sf"/>
</dbReference>
<dbReference type="Gene3D" id="3.30.565.10">
    <property type="entry name" value="Histidine kinase-like ATPase, C-terminal domain"/>
    <property type="match status" value="1"/>
</dbReference>
<evidence type="ECO:0000256" key="1">
    <source>
        <dbReference type="ARBA" id="ARBA00000085"/>
    </source>
</evidence>
<keyword evidence="6" id="KW-0418">Kinase</keyword>
<keyword evidence="7" id="KW-0067">ATP-binding</keyword>
<dbReference type="SMART" id="SM00911">
    <property type="entry name" value="HWE_HK"/>
    <property type="match status" value="1"/>
</dbReference>
<evidence type="ECO:0000256" key="4">
    <source>
        <dbReference type="ARBA" id="ARBA00022679"/>
    </source>
</evidence>
<evidence type="ECO:0000256" key="6">
    <source>
        <dbReference type="ARBA" id="ARBA00022777"/>
    </source>
</evidence>
<proteinExistence type="predicted"/>
<name>A0ABM6IEJ3_9RHOB</name>
<dbReference type="EMBL" id="CP019437">
    <property type="protein sequence ID" value="AQS47152.1"/>
    <property type="molecule type" value="Genomic_DNA"/>
</dbReference>
<evidence type="ECO:0000256" key="7">
    <source>
        <dbReference type="ARBA" id="ARBA00022840"/>
    </source>
</evidence>
<evidence type="ECO:0000256" key="3">
    <source>
        <dbReference type="ARBA" id="ARBA00022553"/>
    </source>
</evidence>
<keyword evidence="5" id="KW-0547">Nucleotide-binding</keyword>
<evidence type="ECO:0000313" key="9">
    <source>
        <dbReference type="EMBL" id="AQS47152.1"/>
    </source>
</evidence>
<keyword evidence="10" id="KW-1185">Reference proteome</keyword>
<dbReference type="PANTHER" id="PTHR41523:SF8">
    <property type="entry name" value="ETHYLENE RESPONSE SENSOR PROTEIN"/>
    <property type="match status" value="1"/>
</dbReference>
<protein>
    <recommendedName>
        <fullName evidence="2">histidine kinase</fullName>
        <ecNumber evidence="2">2.7.13.3</ecNumber>
    </recommendedName>
</protein>
<dbReference type="PANTHER" id="PTHR41523">
    <property type="entry name" value="TWO-COMPONENT SYSTEM SENSOR PROTEIN"/>
    <property type="match status" value="1"/>
</dbReference>
<keyword evidence="4" id="KW-0808">Transferase</keyword>
<dbReference type="InterPro" id="IPR011102">
    <property type="entry name" value="Sig_transdc_His_kinase_HWE"/>
</dbReference>